<evidence type="ECO:0000313" key="1">
    <source>
        <dbReference type="EMBL" id="KAI4337081.1"/>
    </source>
</evidence>
<name>A0ACB9NPL9_BAUVA</name>
<accession>A0ACB9NPL9</accession>
<keyword evidence="2" id="KW-1185">Reference proteome</keyword>
<evidence type="ECO:0000313" key="2">
    <source>
        <dbReference type="Proteomes" id="UP000828941"/>
    </source>
</evidence>
<comment type="caution">
    <text evidence="1">The sequence shown here is derived from an EMBL/GenBank/DDBJ whole genome shotgun (WGS) entry which is preliminary data.</text>
</comment>
<organism evidence="1 2">
    <name type="scientific">Bauhinia variegata</name>
    <name type="common">Purple orchid tree</name>
    <name type="synonym">Phanera variegata</name>
    <dbReference type="NCBI Taxonomy" id="167791"/>
    <lineage>
        <taxon>Eukaryota</taxon>
        <taxon>Viridiplantae</taxon>
        <taxon>Streptophyta</taxon>
        <taxon>Embryophyta</taxon>
        <taxon>Tracheophyta</taxon>
        <taxon>Spermatophyta</taxon>
        <taxon>Magnoliopsida</taxon>
        <taxon>eudicotyledons</taxon>
        <taxon>Gunneridae</taxon>
        <taxon>Pentapetalae</taxon>
        <taxon>rosids</taxon>
        <taxon>fabids</taxon>
        <taxon>Fabales</taxon>
        <taxon>Fabaceae</taxon>
        <taxon>Cercidoideae</taxon>
        <taxon>Cercideae</taxon>
        <taxon>Bauhiniinae</taxon>
        <taxon>Bauhinia</taxon>
    </lineage>
</organism>
<dbReference type="Proteomes" id="UP000828941">
    <property type="component" value="Chromosome 6"/>
</dbReference>
<sequence>MSDSIDHSPKKIPFQWEKKPGVCRVKDGEDLAGEQGLVPKLPPPPCTTDGTSRNSIVADLQIPLPPCSFQPPYYRTSSKRGLIWVQDDDPFLTAYKECTKTIKNGDYNKNSSKTGGIQSTLRKGLLIFSCKRSGAVRDNNVVRISQVP</sequence>
<gene>
    <name evidence="1" type="ORF">L6164_015536</name>
</gene>
<dbReference type="EMBL" id="CM039431">
    <property type="protein sequence ID" value="KAI4337081.1"/>
    <property type="molecule type" value="Genomic_DNA"/>
</dbReference>
<protein>
    <submittedName>
        <fullName evidence="1">Uncharacterized protein</fullName>
    </submittedName>
</protein>
<reference evidence="1 2" key="1">
    <citation type="journal article" date="2022" name="DNA Res.">
        <title>Chromosomal-level genome assembly of the orchid tree Bauhinia variegata (Leguminosae; Cercidoideae) supports the allotetraploid origin hypothesis of Bauhinia.</title>
        <authorList>
            <person name="Zhong Y."/>
            <person name="Chen Y."/>
            <person name="Zheng D."/>
            <person name="Pang J."/>
            <person name="Liu Y."/>
            <person name="Luo S."/>
            <person name="Meng S."/>
            <person name="Qian L."/>
            <person name="Wei D."/>
            <person name="Dai S."/>
            <person name="Zhou R."/>
        </authorList>
    </citation>
    <scope>NUCLEOTIDE SEQUENCE [LARGE SCALE GENOMIC DNA]</scope>
    <source>
        <strain evidence="1">BV-YZ2020</strain>
    </source>
</reference>
<proteinExistence type="predicted"/>